<feature type="domain" description="Helicase ATP-binding" evidence="5">
    <location>
        <begin position="312"/>
        <end position="491"/>
    </location>
</feature>
<keyword evidence="2" id="KW-0378">Hydrolase</keyword>
<evidence type="ECO:0000259" key="6">
    <source>
        <dbReference type="PROSITE" id="PS51194"/>
    </source>
</evidence>
<evidence type="ECO:0000256" key="3">
    <source>
        <dbReference type="ARBA" id="ARBA00022840"/>
    </source>
</evidence>
<dbReference type="Proteomes" id="UP000827724">
    <property type="component" value="Unassembled WGS sequence"/>
</dbReference>
<evidence type="ECO:0000256" key="1">
    <source>
        <dbReference type="ARBA" id="ARBA00022741"/>
    </source>
</evidence>
<evidence type="ECO:0000259" key="5">
    <source>
        <dbReference type="PROSITE" id="PS51192"/>
    </source>
</evidence>
<evidence type="ECO:0000256" key="2">
    <source>
        <dbReference type="ARBA" id="ARBA00022801"/>
    </source>
</evidence>
<evidence type="ECO:0000256" key="4">
    <source>
        <dbReference type="SAM" id="MobiDB-lite"/>
    </source>
</evidence>
<keyword evidence="8" id="KW-1185">Reference proteome</keyword>
<evidence type="ECO:0000313" key="7">
    <source>
        <dbReference type="EMBL" id="KAH6610670.1"/>
    </source>
</evidence>
<dbReference type="PROSITE" id="PS51194">
    <property type="entry name" value="HELICASE_CTER"/>
    <property type="match status" value="1"/>
</dbReference>
<protein>
    <submittedName>
        <fullName evidence="7">Uncharacterized protein</fullName>
    </submittedName>
</protein>
<dbReference type="CDD" id="cd18008">
    <property type="entry name" value="DEXDc_SHPRH-like"/>
    <property type="match status" value="1"/>
</dbReference>
<dbReference type="InterPro" id="IPR014001">
    <property type="entry name" value="Helicase_ATP-bd"/>
</dbReference>
<proteinExistence type="predicted"/>
<dbReference type="GO" id="GO:0008094">
    <property type="term" value="F:ATP-dependent activity, acting on DNA"/>
    <property type="evidence" value="ECO:0007669"/>
    <property type="project" value="TreeGrafter"/>
</dbReference>
<reference evidence="7" key="1">
    <citation type="submission" date="2021-08" db="EMBL/GenBank/DDBJ databases">
        <title>Chromosome-Level Trichoderma cornu-damae using Hi-C Data.</title>
        <authorList>
            <person name="Kim C.S."/>
        </authorList>
    </citation>
    <scope>NUCLEOTIDE SEQUENCE</scope>
    <source>
        <strain evidence="7">KA19-0412C</strain>
    </source>
</reference>
<dbReference type="SMART" id="SM00487">
    <property type="entry name" value="DEXDc"/>
    <property type="match status" value="1"/>
</dbReference>
<comment type="caution">
    <text evidence="7">The sequence shown here is derived from an EMBL/GenBank/DDBJ whole genome shotgun (WGS) entry which is preliminary data.</text>
</comment>
<dbReference type="Pfam" id="PF00176">
    <property type="entry name" value="SNF2-rel_dom"/>
    <property type="match status" value="1"/>
</dbReference>
<dbReference type="InterPro" id="IPR027417">
    <property type="entry name" value="P-loop_NTPase"/>
</dbReference>
<dbReference type="Gene3D" id="3.40.50.10810">
    <property type="entry name" value="Tandem AAA-ATPase domain"/>
    <property type="match status" value="1"/>
</dbReference>
<dbReference type="SUPFAM" id="SSF52540">
    <property type="entry name" value="P-loop containing nucleoside triphosphate hydrolases"/>
    <property type="match status" value="2"/>
</dbReference>
<feature type="compositionally biased region" description="Basic residues" evidence="4">
    <location>
        <begin position="1"/>
        <end position="12"/>
    </location>
</feature>
<dbReference type="InterPro" id="IPR049730">
    <property type="entry name" value="SNF2/RAD54-like_C"/>
</dbReference>
<dbReference type="PANTHER" id="PTHR45626:SF22">
    <property type="entry name" value="DNA REPAIR PROTEIN RAD5"/>
    <property type="match status" value="1"/>
</dbReference>
<dbReference type="AlphaFoldDB" id="A0A9P8QQS9"/>
<dbReference type="GO" id="GO:0006281">
    <property type="term" value="P:DNA repair"/>
    <property type="evidence" value="ECO:0007669"/>
    <property type="project" value="TreeGrafter"/>
</dbReference>
<dbReference type="InterPro" id="IPR050628">
    <property type="entry name" value="SNF2_RAD54_helicase_TF"/>
</dbReference>
<dbReference type="EMBL" id="JAIWOZ010000001">
    <property type="protein sequence ID" value="KAH6610670.1"/>
    <property type="molecule type" value="Genomic_DNA"/>
</dbReference>
<dbReference type="InterPro" id="IPR038718">
    <property type="entry name" value="SNF2-like_sf"/>
</dbReference>
<dbReference type="PANTHER" id="PTHR45626">
    <property type="entry name" value="TRANSCRIPTION TERMINATION FACTOR 2-RELATED"/>
    <property type="match status" value="1"/>
</dbReference>
<dbReference type="CDD" id="cd18793">
    <property type="entry name" value="SF2_C_SNF"/>
    <property type="match status" value="1"/>
</dbReference>
<dbReference type="InterPro" id="IPR001650">
    <property type="entry name" value="Helicase_C-like"/>
</dbReference>
<gene>
    <name evidence="7" type="ORF">Trco_000690</name>
</gene>
<dbReference type="PROSITE" id="PS51192">
    <property type="entry name" value="HELICASE_ATP_BIND_1"/>
    <property type="match status" value="1"/>
</dbReference>
<dbReference type="Gene3D" id="3.40.50.300">
    <property type="entry name" value="P-loop containing nucleotide triphosphate hydrolases"/>
    <property type="match status" value="1"/>
</dbReference>
<name>A0A9P8QQS9_9HYPO</name>
<keyword evidence="3" id="KW-0067">ATP-binding</keyword>
<dbReference type="GO" id="GO:0005524">
    <property type="term" value="F:ATP binding"/>
    <property type="evidence" value="ECO:0007669"/>
    <property type="project" value="UniProtKB-KW"/>
</dbReference>
<dbReference type="OrthoDB" id="448448at2759"/>
<dbReference type="GO" id="GO:0016787">
    <property type="term" value="F:hydrolase activity"/>
    <property type="evidence" value="ECO:0007669"/>
    <property type="project" value="UniProtKB-KW"/>
</dbReference>
<feature type="compositionally biased region" description="Low complexity" evidence="4">
    <location>
        <begin position="33"/>
        <end position="43"/>
    </location>
</feature>
<keyword evidence="1" id="KW-0547">Nucleotide-binding</keyword>
<dbReference type="SMART" id="SM00490">
    <property type="entry name" value="HELICc"/>
    <property type="match status" value="1"/>
</dbReference>
<dbReference type="GO" id="GO:0005634">
    <property type="term" value="C:nucleus"/>
    <property type="evidence" value="ECO:0007669"/>
    <property type="project" value="TreeGrafter"/>
</dbReference>
<dbReference type="InterPro" id="IPR000330">
    <property type="entry name" value="SNF2_N"/>
</dbReference>
<feature type="domain" description="Helicase C-terminal" evidence="6">
    <location>
        <begin position="708"/>
        <end position="883"/>
    </location>
</feature>
<sequence>MASQSRAKRRRCERLQTEDERWEGDDSSDVCGSTPPSIASSSSEKNALPAGPHGHALGISSLGSLQPGHGHFNVVCYGMVMLGILSALMDAPSAYKSVCFQLEQLPIAISTPANTISSSRLACVYMANNKMIHRESDGTCLGTLDGTAARALSVLAREDMVHIQLMVKAMPDRDQAKPRDRAAAFVSAIIYGPHNLAGDVGDFLDKCKYYLQDPFGCQYNVPYINPHCISSLFEAPVMTFDLLRPEGSEAQLSISGSLKALETVHDLPESIQPAMLKTDLCSNVYENPIWQSRQSANGTLIHVNTITGAPQHESPANWNGGILADDMGLGKTLQMIALIAADIELRRQHKAKIIYHPSAMNATLVVVPVNGNVWETQLRRHVHDDNLTWVRHHRRRKSFSRSTANHPDIVLTTYHTVQSEFKNKSKAPSALFDRTWRRIILDEAHVIRNRNTATSDAITSLKAVSRWAVTGTPIQNGLLDIASLLQFLHFQPYDCAKAFDTDIVKFFRQKDVEEGTRRLKALCQCIMLRRSKGKIDLPPRQDTIRTVDFSPDEEREYRSIETGLQWLYDSSDQSPGNGSTQIKTIQLFIRLRMFCNLGLGSKLAESATNQPCSASPRETDSVGAVVASNIALGDNACAGCQQPIDTLDDQNAFECGLSAYHSQCGQLFCGSCAALNSYNAAAKVVEDRCQSNEPACGVQIISSKAEAVVKEVLACIPEKRHVSFGYRFWPTVVFSSWVSSLIMVQRALEAADVRCVRIDGSVTQACREVILEQFRTNNDIKVILVTVSIGAVGMPPIDGNHSLDLTAASRVHLLEPQWNPAVEDQALARVHRMGQQRPVTTIRYITSNSIEELSDRLFTNNPPLLLVSFTGENEQAAIGRPPS</sequence>
<feature type="region of interest" description="Disordered" evidence="4">
    <location>
        <begin position="1"/>
        <end position="50"/>
    </location>
</feature>
<dbReference type="Pfam" id="PF00271">
    <property type="entry name" value="Helicase_C"/>
    <property type="match status" value="1"/>
</dbReference>
<organism evidence="7 8">
    <name type="scientific">Trichoderma cornu-damae</name>
    <dbReference type="NCBI Taxonomy" id="654480"/>
    <lineage>
        <taxon>Eukaryota</taxon>
        <taxon>Fungi</taxon>
        <taxon>Dikarya</taxon>
        <taxon>Ascomycota</taxon>
        <taxon>Pezizomycotina</taxon>
        <taxon>Sordariomycetes</taxon>
        <taxon>Hypocreomycetidae</taxon>
        <taxon>Hypocreales</taxon>
        <taxon>Hypocreaceae</taxon>
        <taxon>Trichoderma</taxon>
    </lineage>
</organism>
<accession>A0A9P8QQS9</accession>
<evidence type="ECO:0000313" key="8">
    <source>
        <dbReference type="Proteomes" id="UP000827724"/>
    </source>
</evidence>